<reference evidence="5" key="1">
    <citation type="submission" date="2016-10" db="EMBL/GenBank/DDBJ databases">
        <authorList>
            <person name="Varghese N."/>
            <person name="Submissions S."/>
        </authorList>
    </citation>
    <scope>NUCLEOTIDE SEQUENCE [LARGE SCALE GENOMIC DNA]</scope>
    <source>
        <strain evidence="5">PL19</strain>
    </source>
</reference>
<name>A0A1I3U5V4_9ACTN</name>
<dbReference type="CDD" id="cd12797">
    <property type="entry name" value="M23_peptidase"/>
    <property type="match status" value="1"/>
</dbReference>
<sequence>MLQTLWKRHGLVMAAGAVCVLVNGQGIGPLWLTGIALLGVGMLMRGAMTRAQRPPRDEVPPVALGVPVEGRWTARNGPATKVPSHTHNLAQTYAIDMARRPAPDPVWFWPPARRPESYPSFGEPLFAPADGRVVAAADGQRDHLSRSSLAGLFYVLAEGFVRSLGLPRHLLGNHLVLDLGDGVYAVFAHLRRGSLKVAVGDRVTAGRPLAECGNSGNSSEPHLHFQLMDGPDITSARGLRFTWHYRDDEGGEHRGVPEDNTHFTPVRSAAADRTDPYAAP</sequence>
<feature type="compositionally biased region" description="Basic and acidic residues" evidence="1">
    <location>
        <begin position="251"/>
        <end position="261"/>
    </location>
</feature>
<feature type="compositionally biased region" description="Basic and acidic residues" evidence="1">
    <location>
        <begin position="270"/>
        <end position="280"/>
    </location>
</feature>
<keyword evidence="2" id="KW-0472">Membrane</keyword>
<dbReference type="InterPro" id="IPR050570">
    <property type="entry name" value="Cell_wall_metabolism_enzyme"/>
</dbReference>
<evidence type="ECO:0000256" key="2">
    <source>
        <dbReference type="SAM" id="Phobius"/>
    </source>
</evidence>
<evidence type="ECO:0000313" key="5">
    <source>
        <dbReference type="Proteomes" id="UP000198928"/>
    </source>
</evidence>
<keyword evidence="2" id="KW-1133">Transmembrane helix</keyword>
<dbReference type="RefSeq" id="WP_093846894.1">
    <property type="nucleotide sequence ID" value="NZ_FOSG01000001.1"/>
</dbReference>
<dbReference type="PANTHER" id="PTHR21666">
    <property type="entry name" value="PEPTIDASE-RELATED"/>
    <property type="match status" value="1"/>
</dbReference>
<proteinExistence type="predicted"/>
<dbReference type="Gene3D" id="2.70.70.10">
    <property type="entry name" value="Glucose Permease (Domain IIA)"/>
    <property type="match status" value="1"/>
</dbReference>
<gene>
    <name evidence="4" type="ORF">SAMN05192584_101304</name>
</gene>
<dbReference type="SUPFAM" id="SSF51261">
    <property type="entry name" value="Duplicated hybrid motif"/>
    <property type="match status" value="1"/>
</dbReference>
<dbReference type="OrthoDB" id="9809488at2"/>
<dbReference type="PANTHER" id="PTHR21666:SF270">
    <property type="entry name" value="MUREIN HYDROLASE ACTIVATOR ENVC"/>
    <property type="match status" value="1"/>
</dbReference>
<dbReference type="EMBL" id="FOSG01000001">
    <property type="protein sequence ID" value="SFJ78292.1"/>
    <property type="molecule type" value="Genomic_DNA"/>
</dbReference>
<feature type="region of interest" description="Disordered" evidence="1">
    <location>
        <begin position="251"/>
        <end position="280"/>
    </location>
</feature>
<dbReference type="Proteomes" id="UP000198928">
    <property type="component" value="Unassembled WGS sequence"/>
</dbReference>
<dbReference type="InterPro" id="IPR011055">
    <property type="entry name" value="Dup_hybrid_motif"/>
</dbReference>
<evidence type="ECO:0000256" key="1">
    <source>
        <dbReference type="SAM" id="MobiDB-lite"/>
    </source>
</evidence>
<accession>A0A1I3U5V4</accession>
<organism evidence="4 5">
    <name type="scientific">Streptomyces pini</name>
    <dbReference type="NCBI Taxonomy" id="1520580"/>
    <lineage>
        <taxon>Bacteria</taxon>
        <taxon>Bacillati</taxon>
        <taxon>Actinomycetota</taxon>
        <taxon>Actinomycetes</taxon>
        <taxon>Kitasatosporales</taxon>
        <taxon>Streptomycetaceae</taxon>
        <taxon>Streptomyces</taxon>
    </lineage>
</organism>
<protein>
    <submittedName>
        <fullName evidence="4">Peptidase family M23</fullName>
    </submittedName>
</protein>
<keyword evidence="2" id="KW-0812">Transmembrane</keyword>
<keyword evidence="5" id="KW-1185">Reference proteome</keyword>
<evidence type="ECO:0000313" key="4">
    <source>
        <dbReference type="EMBL" id="SFJ78292.1"/>
    </source>
</evidence>
<dbReference type="InterPro" id="IPR016047">
    <property type="entry name" value="M23ase_b-sheet_dom"/>
</dbReference>
<dbReference type="AlphaFoldDB" id="A0A1I3U5V4"/>
<dbReference type="Pfam" id="PF01551">
    <property type="entry name" value="Peptidase_M23"/>
    <property type="match status" value="1"/>
</dbReference>
<evidence type="ECO:0000259" key="3">
    <source>
        <dbReference type="Pfam" id="PF01551"/>
    </source>
</evidence>
<feature type="transmembrane region" description="Helical" evidence="2">
    <location>
        <begin position="12"/>
        <end position="43"/>
    </location>
</feature>
<dbReference type="GO" id="GO:0004222">
    <property type="term" value="F:metalloendopeptidase activity"/>
    <property type="evidence" value="ECO:0007669"/>
    <property type="project" value="TreeGrafter"/>
</dbReference>
<feature type="domain" description="M23ase beta-sheet core" evidence="3">
    <location>
        <begin position="157"/>
        <end position="228"/>
    </location>
</feature>